<evidence type="ECO:0000313" key="2">
    <source>
        <dbReference type="EMBL" id="MBZ1349963.1"/>
    </source>
</evidence>
<feature type="transmembrane region" description="Helical" evidence="1">
    <location>
        <begin position="60"/>
        <end position="78"/>
    </location>
</feature>
<dbReference type="GO" id="GO:0016020">
    <property type="term" value="C:membrane"/>
    <property type="evidence" value="ECO:0007669"/>
    <property type="project" value="InterPro"/>
</dbReference>
<dbReference type="PANTHER" id="PTHR38457:SF1">
    <property type="entry name" value="REGULATOR ABRB-RELATED"/>
    <property type="match status" value="1"/>
</dbReference>
<comment type="caution">
    <text evidence="2">The sequence shown here is derived from an EMBL/GenBank/DDBJ whole genome shotgun (WGS) entry which is preliminary data.</text>
</comment>
<feature type="transmembrane region" description="Helical" evidence="1">
    <location>
        <begin position="321"/>
        <end position="340"/>
    </location>
</feature>
<proteinExistence type="predicted"/>
<dbReference type="Proteomes" id="UP000739565">
    <property type="component" value="Unassembled WGS sequence"/>
</dbReference>
<dbReference type="PIRSF" id="PIRSF038991">
    <property type="entry name" value="Protein_AbrB"/>
    <property type="match status" value="1"/>
</dbReference>
<feature type="transmembrane region" description="Helical" evidence="1">
    <location>
        <begin position="33"/>
        <end position="53"/>
    </location>
</feature>
<dbReference type="Pfam" id="PF05145">
    <property type="entry name" value="AbrB"/>
    <property type="match status" value="1"/>
</dbReference>
<sequence length="351" mass="37209">MNTSLKVALGLVISLIGAYVAQAAHIPIPWTLGPLFFIAAIRLAGGPIASVPLFRSVGQWVIGVSLGLYFTTHVVGVLTGHLAAVIAGFLFAIGLAFYGTFLLRRFASVDIKTAWFSSAIGGAAEMTNLAERYGVRPDLVASAHSLRLITVVVIVPFALQWFGVTGTDSFVSGPKYISYFGLLQLFGLTAIGVFVATRMKMPNAWVLGPMFLTIGLTISGVEFSAIPDWLSKAAQLSVGWGLGDRFRPGFFKTAPRFLAVVFAYTATALLLSLGLANLLHLVSGMPTAALMLGVAPGGISEMAITAKVLQLGVPLVTAFQVFRMAGVVLVTGPLYLYVISRHCQNFGAPKK</sequence>
<keyword evidence="1" id="KW-0472">Membrane</keyword>
<dbReference type="RefSeq" id="WP_259660370.1">
    <property type="nucleotide sequence ID" value="NZ_JAHXRI010000006.1"/>
</dbReference>
<organism evidence="2 3">
    <name type="scientific">Zwartia hollandica</name>
    <dbReference type="NCBI Taxonomy" id="324606"/>
    <lineage>
        <taxon>Bacteria</taxon>
        <taxon>Pseudomonadati</taxon>
        <taxon>Pseudomonadota</taxon>
        <taxon>Betaproteobacteria</taxon>
        <taxon>Burkholderiales</taxon>
        <taxon>Alcaligenaceae</taxon>
        <taxon>Zwartia</taxon>
    </lineage>
</organism>
<dbReference type="InterPro" id="IPR017516">
    <property type="entry name" value="AbrB_dup"/>
</dbReference>
<evidence type="ECO:0000256" key="1">
    <source>
        <dbReference type="SAM" id="Phobius"/>
    </source>
</evidence>
<dbReference type="InterPro" id="IPR007820">
    <property type="entry name" value="AbrB_fam"/>
</dbReference>
<dbReference type="AlphaFoldDB" id="A0A953N8G5"/>
<dbReference type="EMBL" id="JAHXRI010000006">
    <property type="protein sequence ID" value="MBZ1349963.1"/>
    <property type="molecule type" value="Genomic_DNA"/>
</dbReference>
<keyword evidence="1" id="KW-1133">Transmembrane helix</keyword>
<gene>
    <name evidence="2" type="ORF">KZZ10_04830</name>
</gene>
<evidence type="ECO:0000313" key="3">
    <source>
        <dbReference type="Proteomes" id="UP000739565"/>
    </source>
</evidence>
<accession>A0A953N8G5</accession>
<reference evidence="2" key="1">
    <citation type="submission" date="2021-07" db="EMBL/GenBank/DDBJ databases">
        <title>New genus and species of the family Alcaligenaceae.</title>
        <authorList>
            <person name="Hahn M.W."/>
        </authorList>
    </citation>
    <scope>NUCLEOTIDE SEQUENCE</scope>
    <source>
        <strain evidence="2">LF4-65</strain>
    </source>
</reference>
<name>A0A953N8G5_9BURK</name>
<protein>
    <submittedName>
        <fullName evidence="2">AbrB family transcriptional regulator</fullName>
    </submittedName>
</protein>
<feature type="transmembrane region" description="Helical" evidence="1">
    <location>
        <begin position="204"/>
        <end position="226"/>
    </location>
</feature>
<keyword evidence="1" id="KW-0812">Transmembrane</keyword>
<feature type="transmembrane region" description="Helical" evidence="1">
    <location>
        <begin position="146"/>
        <end position="164"/>
    </location>
</feature>
<feature type="transmembrane region" description="Helical" evidence="1">
    <location>
        <begin position="176"/>
        <end position="197"/>
    </location>
</feature>
<keyword evidence="3" id="KW-1185">Reference proteome</keyword>
<feature type="transmembrane region" description="Helical" evidence="1">
    <location>
        <begin position="84"/>
        <end position="103"/>
    </location>
</feature>
<dbReference type="GO" id="GO:0010468">
    <property type="term" value="P:regulation of gene expression"/>
    <property type="evidence" value="ECO:0007669"/>
    <property type="project" value="InterPro"/>
</dbReference>
<dbReference type="NCBIfam" id="TIGR03082">
    <property type="entry name" value="Gneg_AbrB_dup"/>
    <property type="match status" value="2"/>
</dbReference>
<dbReference type="PANTHER" id="PTHR38457">
    <property type="entry name" value="REGULATOR ABRB-RELATED"/>
    <property type="match status" value="1"/>
</dbReference>
<feature type="transmembrane region" description="Helical" evidence="1">
    <location>
        <begin position="288"/>
        <end position="309"/>
    </location>
</feature>
<feature type="transmembrane region" description="Helical" evidence="1">
    <location>
        <begin position="257"/>
        <end position="276"/>
    </location>
</feature>